<keyword evidence="4" id="KW-0604">Photosystem II</keyword>
<keyword evidence="5" id="KW-0175">Coiled coil</keyword>
<reference evidence="7" key="1">
    <citation type="journal article" date="2017" name="J. Phycol.">
        <title>Analysis of chloroplast genomes and a supermatrix inform reclassification of the Rhodomelaceae (Rhodophyta).</title>
        <authorList>
            <person name="Diaz-Tapia P."/>
            <person name="Maggs C.A."/>
            <person name="West J.A."/>
            <person name="Verbruggen H."/>
        </authorList>
    </citation>
    <scope>NUCLEOTIDE SEQUENCE</scope>
    <source>
        <strain evidence="7">PD1020</strain>
    </source>
</reference>
<dbReference type="SUPFAM" id="SSF51735">
    <property type="entry name" value="NAD(P)-binding Rossmann-fold domains"/>
    <property type="match status" value="1"/>
</dbReference>
<proteinExistence type="predicted"/>
<dbReference type="GO" id="GO:0009523">
    <property type="term" value="C:photosystem II"/>
    <property type="evidence" value="ECO:0007669"/>
    <property type="project" value="UniProtKB-KW"/>
</dbReference>
<keyword evidence="7" id="KW-0150">Chloroplast</keyword>
<evidence type="ECO:0000256" key="4">
    <source>
        <dbReference type="ARBA" id="ARBA00023276"/>
    </source>
</evidence>
<dbReference type="RefSeq" id="YP_009397007.1">
    <property type="nucleotide sequence ID" value="NC_035285.1"/>
</dbReference>
<evidence type="ECO:0000256" key="2">
    <source>
        <dbReference type="ARBA" id="ARBA00022531"/>
    </source>
</evidence>
<keyword evidence="3 7" id="KW-0934">Plastid</keyword>
<dbReference type="Pfam" id="PF05368">
    <property type="entry name" value="NmrA"/>
    <property type="match status" value="1"/>
</dbReference>
<keyword evidence="2" id="KW-0602">Photosynthesis</keyword>
<evidence type="ECO:0000256" key="3">
    <source>
        <dbReference type="ARBA" id="ARBA00022640"/>
    </source>
</evidence>
<dbReference type="PANTHER" id="PTHR47128:SF2">
    <property type="entry name" value="PROTEIN HIGH CHLOROPHYLL FLUORESCENCE PHENOTYPE 244, CHLOROPLASTIC"/>
    <property type="match status" value="1"/>
</dbReference>
<dbReference type="PANTHER" id="PTHR47128">
    <property type="match status" value="1"/>
</dbReference>
<feature type="coiled-coil region" evidence="5">
    <location>
        <begin position="278"/>
        <end position="305"/>
    </location>
</feature>
<dbReference type="InterPro" id="IPR008030">
    <property type="entry name" value="NmrA-like"/>
</dbReference>
<evidence type="ECO:0000256" key="5">
    <source>
        <dbReference type="SAM" id="Coils"/>
    </source>
</evidence>
<evidence type="ECO:0000256" key="1">
    <source>
        <dbReference type="ARBA" id="ARBA00004474"/>
    </source>
</evidence>
<gene>
    <name evidence="7" type="primary">ycf39</name>
</gene>
<sequence>MTLLVLGATGTLGRQIVRQALNEGFQIKCFVRNFRRASFLKEWGAELIYGDLKLPETIPTTLLGVTAIIDAATARPSDLYDARQIDLKGKYILIQAAKKAQIKHYIFFSILNAYKYPNIPLMSLKASIENCLIDSRINYTVFNLPSFFQGLINQYALPVLDNQSVWITSESTPVSYVSTQDVAKMTIKSLSIQRSINKTLSVITKDSWSSYEIIQLCEKISGRKTNIVKIPVIILDLIRKLTRYFQWTWNISDRLAFVEILMAENDFHPSSNDIYEVLLLQEENLENLENYLQEYFEKIMKKLKELNYQTIQDSEQMDVF</sequence>
<name>A0A1Z1MJG1_SPYFI</name>
<organism evidence="7">
    <name type="scientific">Spyridia filamentosa</name>
    <name type="common">Red alga</name>
    <name type="synonym">Fucus filamentosus</name>
    <dbReference type="NCBI Taxonomy" id="196632"/>
    <lineage>
        <taxon>Eukaryota</taxon>
        <taxon>Rhodophyta</taxon>
        <taxon>Florideophyceae</taxon>
        <taxon>Rhodymeniophycidae</taxon>
        <taxon>Ceramiales</taxon>
        <taxon>Spyridiaceae</taxon>
        <taxon>Spyridia</taxon>
    </lineage>
</organism>
<dbReference type="CDD" id="cd05243">
    <property type="entry name" value="SDR_a5"/>
    <property type="match status" value="1"/>
</dbReference>
<dbReference type="Gene3D" id="3.40.50.720">
    <property type="entry name" value="NAD(P)-binding Rossmann-like Domain"/>
    <property type="match status" value="1"/>
</dbReference>
<geneLocation type="chloroplast" evidence="7"/>
<dbReference type="InterPro" id="IPR044256">
    <property type="entry name" value="HCF244-like"/>
</dbReference>
<evidence type="ECO:0000259" key="6">
    <source>
        <dbReference type="Pfam" id="PF05368"/>
    </source>
</evidence>
<dbReference type="GO" id="GO:0015979">
    <property type="term" value="P:photosynthesis"/>
    <property type="evidence" value="ECO:0007669"/>
    <property type="project" value="UniProtKB-KW"/>
</dbReference>
<comment type="subcellular location">
    <subcellularLocation>
        <location evidence="1">Plastid</location>
    </subcellularLocation>
</comment>
<dbReference type="EMBL" id="MF101441">
    <property type="protein sequence ID" value="ARW66193.1"/>
    <property type="molecule type" value="Genomic_DNA"/>
</dbReference>
<evidence type="ECO:0000313" key="7">
    <source>
        <dbReference type="EMBL" id="ARW66193.1"/>
    </source>
</evidence>
<protein>
    <recommendedName>
        <fullName evidence="6">NmrA-like domain-containing protein</fullName>
    </recommendedName>
</protein>
<accession>A0A1Z1MJG1</accession>
<dbReference type="InterPro" id="IPR036291">
    <property type="entry name" value="NAD(P)-bd_dom_sf"/>
</dbReference>
<dbReference type="GeneID" id="33359300"/>
<dbReference type="GO" id="GO:0009536">
    <property type="term" value="C:plastid"/>
    <property type="evidence" value="ECO:0007669"/>
    <property type="project" value="UniProtKB-SubCell"/>
</dbReference>
<dbReference type="AlphaFoldDB" id="A0A1Z1MJG1"/>
<feature type="domain" description="NmrA-like" evidence="6">
    <location>
        <begin position="2"/>
        <end position="247"/>
    </location>
</feature>